<protein>
    <submittedName>
        <fullName evidence="2">Uncharacterized protein</fullName>
    </submittedName>
</protein>
<comment type="caution">
    <text evidence="2">The sequence shown here is derived from an EMBL/GenBank/DDBJ whole genome shotgun (WGS) entry which is preliminary data.</text>
</comment>
<feature type="compositionally biased region" description="Polar residues" evidence="1">
    <location>
        <begin position="31"/>
        <end position="41"/>
    </location>
</feature>
<name>A0A834P9Y4_VESPE</name>
<organism evidence="2 3">
    <name type="scientific">Vespula pensylvanica</name>
    <name type="common">Western yellow jacket</name>
    <name type="synonym">Wasp</name>
    <dbReference type="NCBI Taxonomy" id="30213"/>
    <lineage>
        <taxon>Eukaryota</taxon>
        <taxon>Metazoa</taxon>
        <taxon>Ecdysozoa</taxon>
        <taxon>Arthropoda</taxon>
        <taxon>Hexapoda</taxon>
        <taxon>Insecta</taxon>
        <taxon>Pterygota</taxon>
        <taxon>Neoptera</taxon>
        <taxon>Endopterygota</taxon>
        <taxon>Hymenoptera</taxon>
        <taxon>Apocrita</taxon>
        <taxon>Aculeata</taxon>
        <taxon>Vespoidea</taxon>
        <taxon>Vespidae</taxon>
        <taxon>Vespinae</taxon>
        <taxon>Vespula</taxon>
    </lineage>
</organism>
<keyword evidence="3" id="KW-1185">Reference proteome</keyword>
<feature type="region of interest" description="Disordered" evidence="1">
    <location>
        <begin position="25"/>
        <end position="49"/>
    </location>
</feature>
<dbReference type="AlphaFoldDB" id="A0A834P9Y4"/>
<gene>
    <name evidence="2" type="ORF">H0235_002381</name>
</gene>
<reference evidence="2" key="1">
    <citation type="journal article" date="2020" name="G3 (Bethesda)">
        <title>High-Quality Assemblies for Three Invasive Social Wasps from the &lt;i&gt;Vespula&lt;/i&gt; Genus.</title>
        <authorList>
            <person name="Harrop T.W.R."/>
            <person name="Guhlin J."/>
            <person name="McLaughlin G.M."/>
            <person name="Permina E."/>
            <person name="Stockwell P."/>
            <person name="Gilligan J."/>
            <person name="Le Lec M.F."/>
            <person name="Gruber M.A.M."/>
            <person name="Quinn O."/>
            <person name="Lovegrove M."/>
            <person name="Duncan E.J."/>
            <person name="Remnant E.J."/>
            <person name="Van Eeckhoven J."/>
            <person name="Graham B."/>
            <person name="Knapp R.A."/>
            <person name="Langford K.W."/>
            <person name="Kronenberg Z."/>
            <person name="Press M.O."/>
            <person name="Eacker S.M."/>
            <person name="Wilson-Rankin E.E."/>
            <person name="Purcell J."/>
            <person name="Lester P.J."/>
            <person name="Dearden P.K."/>
        </authorList>
    </citation>
    <scope>NUCLEOTIDE SEQUENCE</scope>
    <source>
        <strain evidence="2">Volc-1</strain>
    </source>
</reference>
<dbReference type="InterPro" id="IPR013783">
    <property type="entry name" value="Ig-like_fold"/>
</dbReference>
<evidence type="ECO:0000256" key="1">
    <source>
        <dbReference type="SAM" id="MobiDB-lite"/>
    </source>
</evidence>
<evidence type="ECO:0000313" key="2">
    <source>
        <dbReference type="EMBL" id="KAF7434190.1"/>
    </source>
</evidence>
<dbReference type="Gene3D" id="2.60.40.10">
    <property type="entry name" value="Immunoglobulins"/>
    <property type="match status" value="1"/>
</dbReference>
<feature type="region of interest" description="Disordered" evidence="1">
    <location>
        <begin position="128"/>
        <end position="154"/>
    </location>
</feature>
<accession>A0A834P9Y4</accession>
<evidence type="ECO:0000313" key="3">
    <source>
        <dbReference type="Proteomes" id="UP000600918"/>
    </source>
</evidence>
<sequence>MDIYHLDYEAPGYLSVHCQSMLHGSSGKNGGDSSYQQNSLEDSSRSGPYFDKSASKNVTALLGKTTYLNCRVKNLGNKTGEHPHVIINPLSSRNVHLRHTLTGLLQYEKDDGILCSTVEACNEHVKDGFSELPSQEEKVDKKEEEEKMNSEVEV</sequence>
<dbReference type="Proteomes" id="UP000600918">
    <property type="component" value="Unassembled WGS sequence"/>
</dbReference>
<dbReference type="EMBL" id="JACSDY010000002">
    <property type="protein sequence ID" value="KAF7434190.1"/>
    <property type="molecule type" value="Genomic_DNA"/>
</dbReference>
<proteinExistence type="predicted"/>